<dbReference type="GO" id="GO:0005509">
    <property type="term" value="F:calcium ion binding"/>
    <property type="evidence" value="ECO:0007669"/>
    <property type="project" value="InterPro"/>
</dbReference>
<feature type="compositionally biased region" description="Polar residues" evidence="3">
    <location>
        <begin position="237"/>
        <end position="253"/>
    </location>
</feature>
<accession>A0A067QXA0</accession>
<evidence type="ECO:0000256" key="3">
    <source>
        <dbReference type="SAM" id="MobiDB-lite"/>
    </source>
</evidence>
<protein>
    <submittedName>
        <fullName evidence="4">Neural-cadherin</fullName>
    </submittedName>
</protein>
<dbReference type="eggNOG" id="KOG3594">
    <property type="taxonomic scope" value="Eukaryota"/>
</dbReference>
<dbReference type="Proteomes" id="UP000027135">
    <property type="component" value="Unassembled WGS sequence"/>
</dbReference>
<feature type="compositionally biased region" description="Basic and acidic residues" evidence="3">
    <location>
        <begin position="254"/>
        <end position="265"/>
    </location>
</feature>
<keyword evidence="5" id="KW-1185">Reference proteome</keyword>
<dbReference type="InterPro" id="IPR015919">
    <property type="entry name" value="Cadherin-like_sf"/>
</dbReference>
<dbReference type="STRING" id="136037.A0A067QXA0"/>
<name>A0A067QXA0_ZOONE</name>
<feature type="region of interest" description="Disordered" evidence="3">
    <location>
        <begin position="182"/>
        <end position="312"/>
    </location>
</feature>
<gene>
    <name evidence="4" type="ORF">L798_11269</name>
</gene>
<dbReference type="InterPro" id="IPR020894">
    <property type="entry name" value="Cadherin_CS"/>
</dbReference>
<feature type="compositionally biased region" description="Polar residues" evidence="3">
    <location>
        <begin position="206"/>
        <end position="222"/>
    </location>
</feature>
<dbReference type="SUPFAM" id="SSF49313">
    <property type="entry name" value="Cadherin-like"/>
    <property type="match status" value="1"/>
</dbReference>
<feature type="compositionally biased region" description="Basic and acidic residues" evidence="3">
    <location>
        <begin position="223"/>
        <end position="234"/>
    </location>
</feature>
<comment type="subcellular location">
    <subcellularLocation>
        <location evidence="1">Membrane</location>
    </subcellularLocation>
</comment>
<sequence>MADRCKRYVLLLAEVEVEQGLKPRGSYEAEARDNVFLVIDASYLNVGVRTGCCSAFPVVTKFIRIGIADKNDNPPYFDKALYEAEVDENEDIQHTVLTVTAKDHDECEYRCSLDSSFVGRSRNTSSSESALPKMRRDNMTNFYIFPCGKGGDGYRIHFKSEKVLSVPFLVEILRKHFSDEAYGEAETTQRNNPEDRNLHRPDDGGSMTSETLVNTDQTTQRNNPEDRNLHRPDDGGSMTSETLVNTDQTTQRNNPEDRNLHRPDDGGSMTSETLVNTDQTTQRNNPEDRNLHRPDDGGSMTSETTSGNHERRSIIAGLRVEIRIRILRNVKQEYQSLKSDFGALQLAMNDSYWSKDVDWIHLVQYAVDLRPLVGIIHPSLGIILVEMLIEFACWSTNAMSPAMLLRVMESVTRANCVNESILMDDVTDWLWDERPGFDSKQGQWSSCYHFRTGSGVHPVCRVGTKDSFPGINASDCEDNHSPPYVADRRVDLYEDTSVSEKHTARIFRIEDETLFICEPISKLKGLQLHKGLSTVSMQNENQTYRRNVFIIRKMTLMVVREHLSIGFCRLVTWAAVRNDTPKYRRFRRHFLMFMTVDSGNKSHRQRKTQLRAGRDLRGQFWESLPLRPHRLWGSPSLLPNKYRDPFPGYKARQWHDADHSPPSIAEFKNEASVLRSVVAEILSLCKIATKTCPSVPVEEAGEASFTLGTNTNAKIELLWDLKVLYEI</sequence>
<feature type="compositionally biased region" description="Basic and acidic residues" evidence="3">
    <location>
        <begin position="192"/>
        <end position="203"/>
    </location>
</feature>
<keyword evidence="2" id="KW-0472">Membrane</keyword>
<dbReference type="GO" id="GO:0007155">
    <property type="term" value="P:cell adhesion"/>
    <property type="evidence" value="ECO:0007669"/>
    <property type="project" value="InterPro"/>
</dbReference>
<dbReference type="EMBL" id="KK852860">
    <property type="protein sequence ID" value="KDR14825.1"/>
    <property type="molecule type" value="Genomic_DNA"/>
</dbReference>
<feature type="compositionally biased region" description="Basic and acidic residues" evidence="3">
    <location>
        <begin position="285"/>
        <end position="296"/>
    </location>
</feature>
<dbReference type="Gene3D" id="2.60.40.60">
    <property type="entry name" value="Cadherins"/>
    <property type="match status" value="1"/>
</dbReference>
<dbReference type="GO" id="GO:0005886">
    <property type="term" value="C:plasma membrane"/>
    <property type="evidence" value="ECO:0007669"/>
    <property type="project" value="InterPro"/>
</dbReference>
<proteinExistence type="predicted"/>
<evidence type="ECO:0000256" key="1">
    <source>
        <dbReference type="ARBA" id="ARBA00004370"/>
    </source>
</evidence>
<feature type="compositionally biased region" description="Polar residues" evidence="3">
    <location>
        <begin position="268"/>
        <end position="284"/>
    </location>
</feature>
<reference evidence="4 5" key="1">
    <citation type="journal article" date="2014" name="Nat. Commun.">
        <title>Molecular traces of alternative social organization in a termite genome.</title>
        <authorList>
            <person name="Terrapon N."/>
            <person name="Li C."/>
            <person name="Robertson H.M."/>
            <person name="Ji L."/>
            <person name="Meng X."/>
            <person name="Booth W."/>
            <person name="Chen Z."/>
            <person name="Childers C.P."/>
            <person name="Glastad K.M."/>
            <person name="Gokhale K."/>
            <person name="Gowin J."/>
            <person name="Gronenberg W."/>
            <person name="Hermansen R.A."/>
            <person name="Hu H."/>
            <person name="Hunt B.G."/>
            <person name="Huylmans A.K."/>
            <person name="Khalil S.M."/>
            <person name="Mitchell R.D."/>
            <person name="Munoz-Torres M.C."/>
            <person name="Mustard J.A."/>
            <person name="Pan H."/>
            <person name="Reese J.T."/>
            <person name="Scharf M.E."/>
            <person name="Sun F."/>
            <person name="Vogel H."/>
            <person name="Xiao J."/>
            <person name="Yang W."/>
            <person name="Yang Z."/>
            <person name="Yang Z."/>
            <person name="Zhou J."/>
            <person name="Zhu J."/>
            <person name="Brent C.S."/>
            <person name="Elsik C.G."/>
            <person name="Goodisman M.A."/>
            <person name="Liberles D.A."/>
            <person name="Roe R.M."/>
            <person name="Vargo E.L."/>
            <person name="Vilcinskas A."/>
            <person name="Wang J."/>
            <person name="Bornberg-Bauer E."/>
            <person name="Korb J."/>
            <person name="Zhang G."/>
            <person name="Liebig J."/>
        </authorList>
    </citation>
    <scope>NUCLEOTIDE SEQUENCE [LARGE SCALE GENOMIC DNA]</scope>
    <source>
        <tissue evidence="4">Whole organism</tissue>
    </source>
</reference>
<dbReference type="InParanoid" id="A0A067QXA0"/>
<evidence type="ECO:0000313" key="4">
    <source>
        <dbReference type="EMBL" id="KDR14825.1"/>
    </source>
</evidence>
<evidence type="ECO:0000313" key="5">
    <source>
        <dbReference type="Proteomes" id="UP000027135"/>
    </source>
</evidence>
<dbReference type="AlphaFoldDB" id="A0A067QXA0"/>
<dbReference type="PROSITE" id="PS00232">
    <property type="entry name" value="CADHERIN_1"/>
    <property type="match status" value="1"/>
</dbReference>
<organism evidence="4 5">
    <name type="scientific">Zootermopsis nevadensis</name>
    <name type="common">Dampwood termite</name>
    <dbReference type="NCBI Taxonomy" id="136037"/>
    <lineage>
        <taxon>Eukaryota</taxon>
        <taxon>Metazoa</taxon>
        <taxon>Ecdysozoa</taxon>
        <taxon>Arthropoda</taxon>
        <taxon>Hexapoda</taxon>
        <taxon>Insecta</taxon>
        <taxon>Pterygota</taxon>
        <taxon>Neoptera</taxon>
        <taxon>Polyneoptera</taxon>
        <taxon>Dictyoptera</taxon>
        <taxon>Blattodea</taxon>
        <taxon>Blattoidea</taxon>
        <taxon>Termitoidae</taxon>
        <taxon>Termopsidae</taxon>
        <taxon>Zootermopsis</taxon>
    </lineage>
</organism>
<evidence type="ECO:0000256" key="2">
    <source>
        <dbReference type="ARBA" id="ARBA00023136"/>
    </source>
</evidence>